<keyword evidence="2" id="KW-1185">Reference proteome</keyword>
<dbReference type="GeneID" id="101579449"/>
<dbReference type="Proteomes" id="UP000515203">
    <property type="component" value="Unplaced"/>
</dbReference>
<dbReference type="InterPro" id="IPR036051">
    <property type="entry name" value="KRAB_dom_sf"/>
</dbReference>
<organism evidence="2 3">
    <name type="scientific">Octodon degus</name>
    <name type="common">Degu</name>
    <name type="synonym">Sciurus degus</name>
    <dbReference type="NCBI Taxonomy" id="10160"/>
    <lineage>
        <taxon>Eukaryota</taxon>
        <taxon>Metazoa</taxon>
        <taxon>Chordata</taxon>
        <taxon>Craniata</taxon>
        <taxon>Vertebrata</taxon>
        <taxon>Euteleostomi</taxon>
        <taxon>Mammalia</taxon>
        <taxon>Eutheria</taxon>
        <taxon>Euarchontoglires</taxon>
        <taxon>Glires</taxon>
        <taxon>Rodentia</taxon>
        <taxon>Hystricomorpha</taxon>
        <taxon>Octodontidae</taxon>
        <taxon>Octodon</taxon>
    </lineage>
</organism>
<dbReference type="CDD" id="cd07765">
    <property type="entry name" value="KRAB_A-box"/>
    <property type="match status" value="1"/>
</dbReference>
<gene>
    <name evidence="3" type="primary">LOC101579449</name>
</gene>
<dbReference type="Gene3D" id="6.10.140.140">
    <property type="match status" value="1"/>
</dbReference>
<protein>
    <submittedName>
        <fullName evidence="3">Zinc finger protein 124-like isoform X2</fullName>
    </submittedName>
</protein>
<dbReference type="InterPro" id="IPR050169">
    <property type="entry name" value="Krueppel_C2H2_ZnF"/>
</dbReference>
<dbReference type="PROSITE" id="PS50805">
    <property type="entry name" value="KRAB"/>
    <property type="match status" value="1"/>
</dbReference>
<dbReference type="Pfam" id="PF01352">
    <property type="entry name" value="KRAB"/>
    <property type="match status" value="1"/>
</dbReference>
<dbReference type="SMART" id="SM00349">
    <property type="entry name" value="KRAB"/>
    <property type="match status" value="1"/>
</dbReference>
<dbReference type="PANTHER" id="PTHR23232:SF158">
    <property type="entry name" value="KRAB DOMAIN-CONTAINING PROTEIN 5"/>
    <property type="match status" value="1"/>
</dbReference>
<dbReference type="GO" id="GO:0006355">
    <property type="term" value="P:regulation of DNA-templated transcription"/>
    <property type="evidence" value="ECO:0007669"/>
    <property type="project" value="InterPro"/>
</dbReference>
<name>A0A6P6DWL4_OCTDE</name>
<proteinExistence type="predicted"/>
<evidence type="ECO:0000259" key="1">
    <source>
        <dbReference type="PROSITE" id="PS50805"/>
    </source>
</evidence>
<sequence length="88" mass="10708">MNYLVRHAGQRRKYPCVRHQNQELAESVTFEDVAVTFTLEEWALLDPSQKKLYRDVMREIQQNMAAIGRNWENQQNDEKYKNSWRHLR</sequence>
<accession>A0A6P6DWL4</accession>
<dbReference type="PANTHER" id="PTHR23232">
    <property type="entry name" value="KRAB DOMAIN C2H2 ZINC FINGER"/>
    <property type="match status" value="1"/>
</dbReference>
<evidence type="ECO:0000313" key="3">
    <source>
        <dbReference type="RefSeq" id="XP_023564479.1"/>
    </source>
</evidence>
<dbReference type="InterPro" id="IPR001909">
    <property type="entry name" value="KRAB"/>
</dbReference>
<dbReference type="AlphaFoldDB" id="A0A6P6DWL4"/>
<reference evidence="3" key="1">
    <citation type="submission" date="2025-08" db="UniProtKB">
        <authorList>
            <consortium name="RefSeq"/>
        </authorList>
    </citation>
    <scope>IDENTIFICATION</scope>
</reference>
<evidence type="ECO:0000313" key="2">
    <source>
        <dbReference type="Proteomes" id="UP000515203"/>
    </source>
</evidence>
<dbReference type="SUPFAM" id="SSF109640">
    <property type="entry name" value="KRAB domain (Kruppel-associated box)"/>
    <property type="match status" value="1"/>
</dbReference>
<feature type="domain" description="KRAB" evidence="1">
    <location>
        <begin position="28"/>
        <end position="88"/>
    </location>
</feature>
<dbReference type="RefSeq" id="XP_023564479.1">
    <property type="nucleotide sequence ID" value="XM_023708711.1"/>
</dbReference>